<dbReference type="Proteomes" id="UP000237000">
    <property type="component" value="Unassembled WGS sequence"/>
</dbReference>
<comment type="caution">
    <text evidence="2">The sequence shown here is derived from an EMBL/GenBank/DDBJ whole genome shotgun (WGS) entry which is preliminary data.</text>
</comment>
<gene>
    <name evidence="2" type="ORF">TorRG33x02_245280</name>
</gene>
<sequence>MIRRLSGVELEAAFLNCGDTEDAWKLGLCYLVDSLLLVGESTKKIDLDILSYIENEDEFFQFPRGHESFHKTMAGLKKDMDYYRKQYLKLVAEKKKCAECKYIMYGFSITVKAILNPWVEEKDFHSSILTSIHGPKVSYRTDESVGDPNELDANEEHLKESKAADETAKSAGIFSSHEPEADVDELKATQLEIKQNQVEIKQQQGGDNEVVDHFS</sequence>
<reference evidence="3" key="1">
    <citation type="submission" date="2016-06" db="EMBL/GenBank/DDBJ databases">
        <title>Parallel loss of symbiosis genes in relatives of nitrogen-fixing non-legume Parasponia.</title>
        <authorList>
            <person name="Van Velzen R."/>
            <person name="Holmer R."/>
            <person name="Bu F."/>
            <person name="Rutten L."/>
            <person name="Van Zeijl A."/>
            <person name="Liu W."/>
            <person name="Santuari L."/>
            <person name="Cao Q."/>
            <person name="Sharma T."/>
            <person name="Shen D."/>
            <person name="Roswanjaya Y."/>
            <person name="Wardhani T."/>
            <person name="Kalhor M.S."/>
            <person name="Jansen J."/>
            <person name="Van den Hoogen J."/>
            <person name="Gungor B."/>
            <person name="Hartog M."/>
            <person name="Hontelez J."/>
            <person name="Verver J."/>
            <person name="Yang W.-C."/>
            <person name="Schijlen E."/>
            <person name="Repin R."/>
            <person name="Schilthuizen M."/>
            <person name="Schranz E."/>
            <person name="Heidstra R."/>
            <person name="Miyata K."/>
            <person name="Fedorova E."/>
            <person name="Kohlen W."/>
            <person name="Bisseling T."/>
            <person name="Smit S."/>
            <person name="Geurts R."/>
        </authorList>
    </citation>
    <scope>NUCLEOTIDE SEQUENCE [LARGE SCALE GENOMIC DNA]</scope>
    <source>
        <strain evidence="3">cv. RG33-2</strain>
    </source>
</reference>
<evidence type="ECO:0000313" key="3">
    <source>
        <dbReference type="Proteomes" id="UP000237000"/>
    </source>
</evidence>
<accession>A0A2P5DQ54</accession>
<evidence type="ECO:0008006" key="4">
    <source>
        <dbReference type="Google" id="ProtNLM"/>
    </source>
</evidence>
<dbReference type="InParanoid" id="A0A2P5DQ54"/>
<name>A0A2P5DQ54_TREOI</name>
<evidence type="ECO:0000313" key="2">
    <source>
        <dbReference type="EMBL" id="PON75434.1"/>
    </source>
</evidence>
<keyword evidence="3" id="KW-1185">Reference proteome</keyword>
<feature type="compositionally biased region" description="Basic and acidic residues" evidence="1">
    <location>
        <begin position="158"/>
        <end position="168"/>
    </location>
</feature>
<evidence type="ECO:0000256" key="1">
    <source>
        <dbReference type="SAM" id="MobiDB-lite"/>
    </source>
</evidence>
<proteinExistence type="predicted"/>
<dbReference type="AlphaFoldDB" id="A0A2P5DQ54"/>
<feature type="region of interest" description="Disordered" evidence="1">
    <location>
        <begin position="158"/>
        <end position="182"/>
    </location>
</feature>
<dbReference type="OrthoDB" id="1930729at2759"/>
<protein>
    <recommendedName>
        <fullName evidence="4">DUF1985 domain-containing protein</fullName>
    </recommendedName>
</protein>
<dbReference type="EMBL" id="JXTC01000256">
    <property type="protein sequence ID" value="PON75434.1"/>
    <property type="molecule type" value="Genomic_DNA"/>
</dbReference>
<organism evidence="2 3">
    <name type="scientific">Trema orientale</name>
    <name type="common">Charcoal tree</name>
    <name type="synonym">Celtis orientalis</name>
    <dbReference type="NCBI Taxonomy" id="63057"/>
    <lineage>
        <taxon>Eukaryota</taxon>
        <taxon>Viridiplantae</taxon>
        <taxon>Streptophyta</taxon>
        <taxon>Embryophyta</taxon>
        <taxon>Tracheophyta</taxon>
        <taxon>Spermatophyta</taxon>
        <taxon>Magnoliopsida</taxon>
        <taxon>eudicotyledons</taxon>
        <taxon>Gunneridae</taxon>
        <taxon>Pentapetalae</taxon>
        <taxon>rosids</taxon>
        <taxon>fabids</taxon>
        <taxon>Rosales</taxon>
        <taxon>Cannabaceae</taxon>
        <taxon>Trema</taxon>
    </lineage>
</organism>